<dbReference type="PANTHER" id="PTHR37166">
    <property type="entry name" value="PROTEIN FLAG"/>
    <property type="match status" value="1"/>
</dbReference>
<keyword evidence="2" id="KW-1185">Reference proteome</keyword>
<dbReference type="NCBIfam" id="NF005834">
    <property type="entry name" value="PRK07738.1"/>
    <property type="match status" value="1"/>
</dbReference>
<protein>
    <submittedName>
        <fullName evidence="1">Flagellar protein FlaG</fullName>
    </submittedName>
</protein>
<dbReference type="eggNOG" id="COG1334">
    <property type="taxonomic scope" value="Bacteria"/>
</dbReference>
<name>A0A0A2UU21_9BACI</name>
<dbReference type="Proteomes" id="UP000030153">
    <property type="component" value="Unassembled WGS sequence"/>
</dbReference>
<sequence>MKVDAIANATLLFQRAEQTNVNTLTKDIVRVNEFKSSYINTEEYLKKDQAREVVQEMNDFIMPMQTELKFVFHDKLEEYYVTLINPETKEVIQEIPPKRLLDVYASMAEFLGFIVDRKI</sequence>
<dbReference type="InterPro" id="IPR035924">
    <property type="entry name" value="FlaG-like_sf"/>
</dbReference>
<evidence type="ECO:0000313" key="2">
    <source>
        <dbReference type="Proteomes" id="UP000030153"/>
    </source>
</evidence>
<comment type="caution">
    <text evidence="1">The sequence shown here is derived from an EMBL/GenBank/DDBJ whole genome shotgun (WGS) entry which is preliminary data.</text>
</comment>
<reference evidence="1 2" key="1">
    <citation type="submission" date="2013-08" db="EMBL/GenBank/DDBJ databases">
        <title>Genome of Pontibacillus chungwhensis.</title>
        <authorList>
            <person name="Wang Q."/>
            <person name="Wang G."/>
        </authorList>
    </citation>
    <scope>NUCLEOTIDE SEQUENCE [LARGE SCALE GENOMIC DNA]</scope>
    <source>
        <strain evidence="1 2">BH030062</strain>
    </source>
</reference>
<accession>A0A0A2UU21</accession>
<gene>
    <name evidence="1" type="ORF">N780_19375</name>
</gene>
<dbReference type="Pfam" id="PF03646">
    <property type="entry name" value="FlaG"/>
    <property type="match status" value="1"/>
</dbReference>
<dbReference type="EMBL" id="AVBG01000006">
    <property type="protein sequence ID" value="KGP91394.1"/>
    <property type="molecule type" value="Genomic_DNA"/>
</dbReference>
<keyword evidence="1" id="KW-0969">Cilium</keyword>
<dbReference type="PANTHER" id="PTHR37166:SF1">
    <property type="entry name" value="PROTEIN FLAG"/>
    <property type="match status" value="1"/>
</dbReference>
<keyword evidence="1" id="KW-0966">Cell projection</keyword>
<organism evidence="1 2">
    <name type="scientific">Pontibacillus chungwhensis BH030062</name>
    <dbReference type="NCBI Taxonomy" id="1385513"/>
    <lineage>
        <taxon>Bacteria</taxon>
        <taxon>Bacillati</taxon>
        <taxon>Bacillota</taxon>
        <taxon>Bacilli</taxon>
        <taxon>Bacillales</taxon>
        <taxon>Bacillaceae</taxon>
        <taxon>Pontibacillus</taxon>
    </lineage>
</organism>
<dbReference type="SUPFAM" id="SSF160214">
    <property type="entry name" value="FlaG-like"/>
    <property type="match status" value="1"/>
</dbReference>
<dbReference type="Gene3D" id="3.30.160.170">
    <property type="entry name" value="FlaG-like"/>
    <property type="match status" value="1"/>
</dbReference>
<dbReference type="AlphaFoldDB" id="A0A0A2UU21"/>
<dbReference type="InterPro" id="IPR005186">
    <property type="entry name" value="FlaG"/>
</dbReference>
<dbReference type="STRING" id="1385513.N780_19375"/>
<proteinExistence type="predicted"/>
<evidence type="ECO:0000313" key="1">
    <source>
        <dbReference type="EMBL" id="KGP91394.1"/>
    </source>
</evidence>
<keyword evidence="1" id="KW-0282">Flagellum</keyword>